<evidence type="ECO:0000256" key="1">
    <source>
        <dbReference type="ARBA" id="ARBA00022729"/>
    </source>
</evidence>
<keyword evidence="3" id="KW-0998">Cell outer membrane</keyword>
<organism evidence="6 7">
    <name type="scientific">Polaribacter reichenbachii</name>
    <dbReference type="NCBI Taxonomy" id="996801"/>
    <lineage>
        <taxon>Bacteria</taxon>
        <taxon>Pseudomonadati</taxon>
        <taxon>Bacteroidota</taxon>
        <taxon>Flavobacteriia</taxon>
        <taxon>Flavobacteriales</taxon>
        <taxon>Flavobacteriaceae</taxon>
    </lineage>
</organism>
<dbReference type="InterPro" id="IPR039565">
    <property type="entry name" value="BamD-like"/>
</dbReference>
<evidence type="ECO:0000256" key="3">
    <source>
        <dbReference type="ARBA" id="ARBA00023237"/>
    </source>
</evidence>
<keyword evidence="4" id="KW-0175">Coiled coil</keyword>
<keyword evidence="7" id="KW-1185">Reference proteome</keyword>
<evidence type="ECO:0000313" key="7">
    <source>
        <dbReference type="Proteomes" id="UP000092612"/>
    </source>
</evidence>
<dbReference type="InterPro" id="IPR017689">
    <property type="entry name" value="BamD"/>
</dbReference>
<dbReference type="RefSeq" id="WP_068365023.1">
    <property type="nucleotide sequence ID" value="NZ_CP019337.1"/>
</dbReference>
<sequence length="288" mass="34104">MQKFKNLAYLVVFSVMLFSCGEYQKVLNKGSVEDQYKMAVKMYETKKYAKALRLFEKITPAYRGKPQMERVQYMVAQSNFNEKNYSLAGYYFDRFTKNYPKSSKNEEASFLSAYSYKLASPVFSKDPTDTNKALEAFQSFINTYPNSDKIDEANQHYKDLRYKLQKKYFEIAKTYYTTADYDFRNYKAAIQAFDNLLSDYLGSEFKEEALYYRLKCAHDFVLKSTDRRKESRIKDAIEAYEKLERNFPESQFMVESNEMLATLKKEEKRIEGIVAQIKELQKENTKEK</sequence>
<dbReference type="Pfam" id="PF13525">
    <property type="entry name" value="YfiO"/>
    <property type="match status" value="1"/>
</dbReference>
<dbReference type="AlphaFoldDB" id="A0A1B8TQA1"/>
<dbReference type="OrthoDB" id="9770761at2"/>
<evidence type="ECO:0000313" key="6">
    <source>
        <dbReference type="EMBL" id="OBY61734.1"/>
    </source>
</evidence>
<gene>
    <name evidence="6" type="ORF">LPB301_16920</name>
</gene>
<dbReference type="PROSITE" id="PS51257">
    <property type="entry name" value="PROKAR_LIPOPROTEIN"/>
    <property type="match status" value="1"/>
</dbReference>
<accession>A0A1B8TQA1</accession>
<comment type="caution">
    <text evidence="6">The sequence shown here is derived from an EMBL/GenBank/DDBJ whole genome shotgun (WGS) entry which is preliminary data.</text>
</comment>
<evidence type="ECO:0000256" key="4">
    <source>
        <dbReference type="SAM" id="Coils"/>
    </source>
</evidence>
<dbReference type="Proteomes" id="UP000092612">
    <property type="component" value="Unassembled WGS sequence"/>
</dbReference>
<name>A0A1B8TQA1_9FLAO</name>
<feature type="coiled-coil region" evidence="4">
    <location>
        <begin position="226"/>
        <end position="283"/>
    </location>
</feature>
<proteinExistence type="predicted"/>
<reference evidence="7" key="1">
    <citation type="submission" date="2016-02" db="EMBL/GenBank/DDBJ databases">
        <title>Paenibacillus sp. LPB0068, isolated from Crassostrea gigas.</title>
        <authorList>
            <person name="Shin S.-K."/>
            <person name="Yi H."/>
        </authorList>
    </citation>
    <scope>NUCLEOTIDE SEQUENCE [LARGE SCALE GENOMIC DNA]</scope>
    <source>
        <strain evidence="7">KCTC 23969</strain>
    </source>
</reference>
<evidence type="ECO:0000256" key="2">
    <source>
        <dbReference type="ARBA" id="ARBA00023136"/>
    </source>
</evidence>
<dbReference type="STRING" id="996801.BW723_10835"/>
<keyword evidence="1" id="KW-0732">Signal</keyword>
<dbReference type="NCBIfam" id="TIGR03302">
    <property type="entry name" value="OM_YfiO"/>
    <property type="match status" value="1"/>
</dbReference>
<dbReference type="KEGG" id="prn:BW723_10835"/>
<dbReference type="InterPro" id="IPR011990">
    <property type="entry name" value="TPR-like_helical_dom_sf"/>
</dbReference>
<protein>
    <recommendedName>
        <fullName evidence="5">Outer membrane lipoprotein BamD-like domain-containing protein</fullName>
    </recommendedName>
</protein>
<evidence type="ECO:0000259" key="5">
    <source>
        <dbReference type="Pfam" id="PF13525"/>
    </source>
</evidence>
<feature type="domain" description="Outer membrane lipoprotein BamD-like" evidence="5">
    <location>
        <begin position="32"/>
        <end position="224"/>
    </location>
</feature>
<dbReference type="EMBL" id="LSFL01000042">
    <property type="protein sequence ID" value="OBY61734.1"/>
    <property type="molecule type" value="Genomic_DNA"/>
</dbReference>
<dbReference type="Gene3D" id="1.25.40.10">
    <property type="entry name" value="Tetratricopeptide repeat domain"/>
    <property type="match status" value="1"/>
</dbReference>
<dbReference type="SUPFAM" id="SSF48452">
    <property type="entry name" value="TPR-like"/>
    <property type="match status" value="2"/>
</dbReference>
<keyword evidence="2" id="KW-0472">Membrane</keyword>